<dbReference type="InterPro" id="IPR037143">
    <property type="entry name" value="4-PPantetheinyl_Trfase_dom_sf"/>
</dbReference>
<dbReference type="EMBL" id="WEIW01000581">
    <property type="protein sequence ID" value="NWH34522.1"/>
    <property type="molecule type" value="Genomic_DNA"/>
</dbReference>
<evidence type="ECO:0000256" key="1">
    <source>
        <dbReference type="ARBA" id="ARBA00006195"/>
    </source>
</evidence>
<dbReference type="GO" id="GO:0005829">
    <property type="term" value="C:cytosol"/>
    <property type="evidence" value="ECO:0007669"/>
    <property type="project" value="TreeGrafter"/>
</dbReference>
<dbReference type="GO" id="GO:0000287">
    <property type="term" value="F:magnesium ion binding"/>
    <property type="evidence" value="ECO:0007669"/>
    <property type="project" value="InterPro"/>
</dbReference>
<dbReference type="GO" id="GO:0008897">
    <property type="term" value="F:holo-[acyl-carrier-protein] synthase activity"/>
    <property type="evidence" value="ECO:0007669"/>
    <property type="project" value="UniProtKB-EC"/>
</dbReference>
<dbReference type="OrthoDB" id="26719at2759"/>
<gene>
    <name evidence="11" type="primary">Aasdhppt</name>
    <name evidence="11" type="ORF">CHLHAR_R08026</name>
</gene>
<keyword evidence="4 11" id="KW-0808">Transferase</keyword>
<comment type="similarity">
    <text evidence="1">Belongs to the P-Pant transferase superfamily. AcpS family.</text>
</comment>
<evidence type="ECO:0000313" key="12">
    <source>
        <dbReference type="Proteomes" id="UP000640999"/>
    </source>
</evidence>
<name>A0A850UY73_9CORV</name>
<evidence type="ECO:0000256" key="5">
    <source>
        <dbReference type="ARBA" id="ARBA00030484"/>
    </source>
</evidence>
<dbReference type="PANTHER" id="PTHR12215:SF10">
    <property type="entry name" value="L-AMINOADIPATE-SEMIALDEHYDE DEHYDROGENASE-PHOSPHOPANTETHEINYL TRANSFERASE"/>
    <property type="match status" value="1"/>
</dbReference>
<dbReference type="AlphaFoldDB" id="A0A850UY73"/>
<dbReference type="Pfam" id="PF01648">
    <property type="entry name" value="ACPS"/>
    <property type="match status" value="1"/>
</dbReference>
<dbReference type="PANTHER" id="PTHR12215">
    <property type="entry name" value="PHOSPHOPANTETHEINE TRANSFERASE"/>
    <property type="match status" value="1"/>
</dbReference>
<comment type="caution">
    <text evidence="11">The sequence shown here is derived from an EMBL/GenBank/DDBJ whole genome shotgun (WGS) entry which is preliminary data.</text>
</comment>
<evidence type="ECO:0000256" key="2">
    <source>
        <dbReference type="ARBA" id="ARBA00013172"/>
    </source>
</evidence>
<evidence type="ECO:0000259" key="9">
    <source>
        <dbReference type="Pfam" id="PF01648"/>
    </source>
</evidence>
<protein>
    <recommendedName>
        <fullName evidence="3">L-aminoadipate-semialdehyde dehydrogenase-phosphopantetheinyl transferase</fullName>
        <ecNumber evidence="2">2.7.8.7</ecNumber>
    </recommendedName>
    <alternativeName>
        <fullName evidence="5">4'-phosphopantetheinyl transferase</fullName>
    </alternativeName>
    <alternativeName>
        <fullName evidence="6">Alpha-aminoadipic semialdehyde dehydrogenase-phosphopantetheinyl transferase</fullName>
    </alternativeName>
</protein>
<dbReference type="FunFam" id="3.90.470.20:FF:000003">
    <property type="entry name" value="L-aminoadipate-semialdehyde dehydrogenase-phosphopantetheinyl transferase"/>
    <property type="match status" value="1"/>
</dbReference>
<evidence type="ECO:0000313" key="11">
    <source>
        <dbReference type="EMBL" id="NWH34522.1"/>
    </source>
</evidence>
<evidence type="ECO:0000259" key="10">
    <source>
        <dbReference type="Pfam" id="PF22624"/>
    </source>
</evidence>
<evidence type="ECO:0000256" key="7">
    <source>
        <dbReference type="ARBA" id="ARBA00048641"/>
    </source>
</evidence>
<evidence type="ECO:0000256" key="6">
    <source>
        <dbReference type="ARBA" id="ARBA00033443"/>
    </source>
</evidence>
<dbReference type="Proteomes" id="UP000640999">
    <property type="component" value="Unassembled WGS sequence"/>
</dbReference>
<dbReference type="Pfam" id="PF22624">
    <property type="entry name" value="AASDHPPT_N"/>
    <property type="match status" value="1"/>
</dbReference>
<reference evidence="11" key="1">
    <citation type="submission" date="2019-10" db="EMBL/GenBank/DDBJ databases">
        <title>Bird 10,000 Genomes (B10K) Project - Family phase.</title>
        <authorList>
            <person name="Zhang G."/>
        </authorList>
    </citation>
    <scope>NUCLEOTIDE SEQUENCE</scope>
    <source>
        <strain evidence="11">B10K-IZ-033-78</strain>
        <tissue evidence="11">Muscle</tissue>
    </source>
</reference>
<feature type="domain" description="4'-phosphopantetheinyl transferase N-terminal" evidence="10">
    <location>
        <begin position="12"/>
        <end position="49"/>
    </location>
</feature>
<sequence>MGSVRWAFPCGAWRPRRREWLLAARLVQPEEKERIGQFVFARDAKAALVHGERGRGCLSARNLLGVNSDYNFNVSHQGDYAVLAAEPQLQVGIDIMKTDLPGSSSIPNFFHIMKRQFTEMEWNVIKSMSNEWMQLDMFYRHWALKESFLKAIGVGIGFNLQRIEFNVSPLQLEIGKVYNETKMLLDGEKEEEWTFEETRLDDHHHVAVALGKQEGFVQKDSDVHSMEHNQPQFTLLTFEDLVASGIPVAPEDSAYWDNFCSKQEGPVKQSSHTR</sequence>
<dbReference type="InterPro" id="IPR055066">
    <property type="entry name" value="AASDHPPT_N"/>
</dbReference>
<dbReference type="EC" id="2.7.8.7" evidence="2"/>
<dbReference type="Gene3D" id="3.90.470.20">
    <property type="entry name" value="4'-phosphopantetheinyl transferase domain"/>
    <property type="match status" value="2"/>
</dbReference>
<dbReference type="SUPFAM" id="SSF56214">
    <property type="entry name" value="4'-phosphopantetheinyl transferase"/>
    <property type="match status" value="2"/>
</dbReference>
<comment type="catalytic activity">
    <reaction evidence="7">
        <text>apo-[ACP] + CoA = holo-[ACP] + adenosine 3',5'-bisphosphate + H(+)</text>
        <dbReference type="Rhea" id="RHEA:12068"/>
        <dbReference type="Rhea" id="RHEA-COMP:9685"/>
        <dbReference type="Rhea" id="RHEA-COMP:9690"/>
        <dbReference type="ChEBI" id="CHEBI:15378"/>
        <dbReference type="ChEBI" id="CHEBI:29999"/>
        <dbReference type="ChEBI" id="CHEBI:57287"/>
        <dbReference type="ChEBI" id="CHEBI:58343"/>
        <dbReference type="ChEBI" id="CHEBI:64479"/>
        <dbReference type="EC" id="2.7.8.7"/>
    </reaction>
    <physiologicalReaction direction="left-to-right" evidence="7">
        <dbReference type="Rhea" id="RHEA:12069"/>
    </physiologicalReaction>
</comment>
<accession>A0A850UY73</accession>
<dbReference type="GO" id="GO:0019878">
    <property type="term" value="P:lysine biosynthetic process via aminoadipic acid"/>
    <property type="evidence" value="ECO:0007669"/>
    <property type="project" value="TreeGrafter"/>
</dbReference>
<feature type="non-terminal residue" evidence="11">
    <location>
        <position position="274"/>
    </location>
</feature>
<evidence type="ECO:0000256" key="8">
    <source>
        <dbReference type="ARBA" id="ARBA00048794"/>
    </source>
</evidence>
<evidence type="ECO:0000256" key="4">
    <source>
        <dbReference type="ARBA" id="ARBA00022679"/>
    </source>
</evidence>
<proteinExistence type="inferred from homology"/>
<dbReference type="InterPro" id="IPR008278">
    <property type="entry name" value="4-PPantetheinyl_Trfase_dom"/>
</dbReference>
<comment type="catalytic activity">
    <reaction evidence="8">
        <text>apo-[ACP] + acetyl-CoA = acetyl-[ACP] + adenosine 3',5'-bisphosphate + H(+)</text>
        <dbReference type="Rhea" id="RHEA:46564"/>
        <dbReference type="Rhea" id="RHEA-COMP:9621"/>
        <dbReference type="Rhea" id="RHEA-COMP:9690"/>
        <dbReference type="ChEBI" id="CHEBI:15378"/>
        <dbReference type="ChEBI" id="CHEBI:29999"/>
        <dbReference type="ChEBI" id="CHEBI:57288"/>
        <dbReference type="ChEBI" id="CHEBI:58343"/>
        <dbReference type="ChEBI" id="CHEBI:78446"/>
    </reaction>
    <physiologicalReaction direction="left-to-right" evidence="8">
        <dbReference type="Rhea" id="RHEA:46565"/>
    </physiologicalReaction>
</comment>
<dbReference type="InterPro" id="IPR050559">
    <property type="entry name" value="P-Pant_transferase_sf"/>
</dbReference>
<feature type="domain" description="4'-phosphopantetheinyl transferase" evidence="9">
    <location>
        <begin position="90"/>
        <end position="208"/>
    </location>
</feature>
<organism evidence="11 12">
    <name type="scientific">Chloropsis hardwickii</name>
    <dbReference type="NCBI Taxonomy" id="667144"/>
    <lineage>
        <taxon>Eukaryota</taxon>
        <taxon>Metazoa</taxon>
        <taxon>Chordata</taxon>
        <taxon>Craniata</taxon>
        <taxon>Vertebrata</taxon>
        <taxon>Euteleostomi</taxon>
        <taxon>Archelosauria</taxon>
        <taxon>Archosauria</taxon>
        <taxon>Dinosauria</taxon>
        <taxon>Saurischia</taxon>
        <taxon>Theropoda</taxon>
        <taxon>Coelurosauria</taxon>
        <taxon>Aves</taxon>
        <taxon>Neognathae</taxon>
        <taxon>Neoaves</taxon>
        <taxon>Telluraves</taxon>
        <taxon>Australaves</taxon>
        <taxon>Passeriformes</taxon>
        <taxon>Corvoidea</taxon>
        <taxon>Irenidae</taxon>
        <taxon>Chloropsis</taxon>
    </lineage>
</organism>
<feature type="non-terminal residue" evidence="11">
    <location>
        <position position="1"/>
    </location>
</feature>
<evidence type="ECO:0000256" key="3">
    <source>
        <dbReference type="ARBA" id="ARBA00016301"/>
    </source>
</evidence>
<keyword evidence="12" id="KW-1185">Reference proteome</keyword>